<protein>
    <submittedName>
        <fullName evidence="2">Retrotransposable element Tf2</fullName>
    </submittedName>
</protein>
<dbReference type="InterPro" id="IPR001584">
    <property type="entry name" value="Integrase_cat-core"/>
</dbReference>
<evidence type="ECO:0000313" key="2">
    <source>
        <dbReference type="EMBL" id="KYP37827.1"/>
    </source>
</evidence>
<organism evidence="2 3">
    <name type="scientific">Cajanus cajan</name>
    <name type="common">Pigeon pea</name>
    <name type="synonym">Cajanus indicus</name>
    <dbReference type="NCBI Taxonomy" id="3821"/>
    <lineage>
        <taxon>Eukaryota</taxon>
        <taxon>Viridiplantae</taxon>
        <taxon>Streptophyta</taxon>
        <taxon>Embryophyta</taxon>
        <taxon>Tracheophyta</taxon>
        <taxon>Spermatophyta</taxon>
        <taxon>Magnoliopsida</taxon>
        <taxon>eudicotyledons</taxon>
        <taxon>Gunneridae</taxon>
        <taxon>Pentapetalae</taxon>
        <taxon>rosids</taxon>
        <taxon>fabids</taxon>
        <taxon>Fabales</taxon>
        <taxon>Fabaceae</taxon>
        <taxon>Papilionoideae</taxon>
        <taxon>50 kb inversion clade</taxon>
        <taxon>NPAAA clade</taxon>
        <taxon>indigoferoid/millettioid clade</taxon>
        <taxon>Phaseoleae</taxon>
        <taxon>Cajanus</taxon>
    </lineage>
</organism>
<dbReference type="GO" id="GO:0015074">
    <property type="term" value="P:DNA integration"/>
    <property type="evidence" value="ECO:0007669"/>
    <property type="project" value="InterPro"/>
</dbReference>
<proteinExistence type="predicted"/>
<dbReference type="InterPro" id="IPR050951">
    <property type="entry name" value="Retrovirus_Pol_polyprotein"/>
</dbReference>
<dbReference type="Proteomes" id="UP000075243">
    <property type="component" value="Unassembled WGS sequence"/>
</dbReference>
<dbReference type="GO" id="GO:0003676">
    <property type="term" value="F:nucleic acid binding"/>
    <property type="evidence" value="ECO:0007669"/>
    <property type="project" value="InterPro"/>
</dbReference>
<evidence type="ECO:0000313" key="3">
    <source>
        <dbReference type="Proteomes" id="UP000075243"/>
    </source>
</evidence>
<dbReference type="Pfam" id="PF00665">
    <property type="entry name" value="rve"/>
    <property type="match status" value="1"/>
</dbReference>
<dbReference type="AlphaFoldDB" id="A0A151R5M5"/>
<dbReference type="SUPFAM" id="SSF53098">
    <property type="entry name" value="Ribonuclease H-like"/>
    <property type="match status" value="1"/>
</dbReference>
<dbReference type="Gramene" id="C.cajan_39234.t">
    <property type="protein sequence ID" value="C.cajan_39234.t.cds1"/>
    <property type="gene ID" value="C.cajan_39234"/>
</dbReference>
<accession>A0A151R5M5</accession>
<dbReference type="InterPro" id="IPR012337">
    <property type="entry name" value="RNaseH-like_sf"/>
</dbReference>
<dbReference type="PANTHER" id="PTHR37984">
    <property type="entry name" value="PROTEIN CBG26694"/>
    <property type="match status" value="1"/>
</dbReference>
<reference evidence="2" key="1">
    <citation type="journal article" date="2012" name="Nat. Biotechnol.">
        <title>Draft genome sequence of pigeonpea (Cajanus cajan), an orphan legume crop of resource-poor farmers.</title>
        <authorList>
            <person name="Varshney R.K."/>
            <person name="Chen W."/>
            <person name="Li Y."/>
            <person name="Bharti A.K."/>
            <person name="Saxena R.K."/>
            <person name="Schlueter J.A."/>
            <person name="Donoghue M.T."/>
            <person name="Azam S."/>
            <person name="Fan G."/>
            <person name="Whaley A.M."/>
            <person name="Farmer A.D."/>
            <person name="Sheridan J."/>
            <person name="Iwata A."/>
            <person name="Tuteja R."/>
            <person name="Penmetsa R.V."/>
            <person name="Wu W."/>
            <person name="Upadhyaya H.D."/>
            <person name="Yang S.P."/>
            <person name="Shah T."/>
            <person name="Saxena K.B."/>
            <person name="Michael T."/>
            <person name="McCombie W.R."/>
            <person name="Yang B."/>
            <person name="Zhang G."/>
            <person name="Yang H."/>
            <person name="Wang J."/>
            <person name="Spillane C."/>
            <person name="Cook D.R."/>
            <person name="May G.D."/>
            <person name="Xu X."/>
            <person name="Jackson S.A."/>
        </authorList>
    </citation>
    <scope>NUCLEOTIDE SEQUENCE [LARGE SCALE GENOMIC DNA]</scope>
</reference>
<dbReference type="InterPro" id="IPR036397">
    <property type="entry name" value="RNaseH_sf"/>
</dbReference>
<dbReference type="Gene3D" id="3.30.420.10">
    <property type="entry name" value="Ribonuclease H-like superfamily/Ribonuclease H"/>
    <property type="match status" value="1"/>
</dbReference>
<dbReference type="PROSITE" id="PS50994">
    <property type="entry name" value="INTEGRASE"/>
    <property type="match status" value="1"/>
</dbReference>
<feature type="domain" description="Integrase catalytic" evidence="1">
    <location>
        <begin position="1"/>
        <end position="148"/>
    </location>
</feature>
<keyword evidence="3" id="KW-1185">Reference proteome</keyword>
<name>A0A151R5M5_CAJCA</name>
<gene>
    <name evidence="2" type="ORF">KK1_040970</name>
</gene>
<dbReference type="EMBL" id="KQ484064">
    <property type="protein sequence ID" value="KYP37827.1"/>
    <property type="molecule type" value="Genomic_DNA"/>
</dbReference>
<sequence length="148" mass="16969">MDFIEGLPSSYGKQVIFVVVDRLSKAVHFMALAHPYTAAEVAQSFLDNVFKLHGFPESITSDRDAIFVSQFWQELMAFQGVQIQLSTAYHPQTDGQSEVVNRCLETYLKCMCADTPLQWSKWLALAEWWYNTNYHSTIKATPYEIVYG</sequence>
<dbReference type="PANTHER" id="PTHR37984:SF5">
    <property type="entry name" value="PROTEIN NYNRIN-LIKE"/>
    <property type="match status" value="1"/>
</dbReference>
<evidence type="ECO:0000259" key="1">
    <source>
        <dbReference type="PROSITE" id="PS50994"/>
    </source>
</evidence>